<feature type="domain" description="Methyltransferase" evidence="1">
    <location>
        <begin position="52"/>
        <end position="167"/>
    </location>
</feature>
<name>A0A2S7K1H8_9PROT</name>
<dbReference type="RefSeq" id="WP_104831558.1">
    <property type="nucleotide sequence ID" value="NZ_PJCH01000015.1"/>
</dbReference>
<accession>A0A2S7K1H8</accession>
<dbReference type="Proteomes" id="UP000239504">
    <property type="component" value="Unassembled WGS sequence"/>
</dbReference>
<keyword evidence="3" id="KW-1185">Reference proteome</keyword>
<comment type="caution">
    <text evidence="2">The sequence shown here is derived from an EMBL/GenBank/DDBJ whole genome shotgun (WGS) entry which is preliminary data.</text>
</comment>
<dbReference type="GO" id="GO:0008168">
    <property type="term" value="F:methyltransferase activity"/>
    <property type="evidence" value="ECO:0007669"/>
    <property type="project" value="UniProtKB-KW"/>
</dbReference>
<proteinExistence type="predicted"/>
<dbReference type="CDD" id="cd02440">
    <property type="entry name" value="AdoMet_MTases"/>
    <property type="match status" value="1"/>
</dbReference>
<dbReference type="SUPFAM" id="SSF53335">
    <property type="entry name" value="S-adenosyl-L-methionine-dependent methyltransferases"/>
    <property type="match status" value="1"/>
</dbReference>
<keyword evidence="2" id="KW-0808">Transferase</keyword>
<dbReference type="EMBL" id="PJCH01000015">
    <property type="protein sequence ID" value="PQA86346.1"/>
    <property type="molecule type" value="Genomic_DNA"/>
</dbReference>
<reference evidence="2 3" key="1">
    <citation type="submission" date="2017-12" db="EMBL/GenBank/DDBJ databases">
        <authorList>
            <person name="Hurst M.R.H."/>
        </authorList>
    </citation>
    <scope>NUCLEOTIDE SEQUENCE [LARGE SCALE GENOMIC DNA]</scope>
    <source>
        <strain evidence="2 3">SY-3-19</strain>
    </source>
</reference>
<evidence type="ECO:0000259" key="1">
    <source>
        <dbReference type="Pfam" id="PF13847"/>
    </source>
</evidence>
<keyword evidence="2" id="KW-0489">Methyltransferase</keyword>
<dbReference type="Gene3D" id="3.40.50.150">
    <property type="entry name" value="Vaccinia Virus protein VP39"/>
    <property type="match status" value="1"/>
</dbReference>
<evidence type="ECO:0000313" key="3">
    <source>
        <dbReference type="Proteomes" id="UP000239504"/>
    </source>
</evidence>
<gene>
    <name evidence="2" type="ORF">CW354_18580</name>
</gene>
<dbReference type="AlphaFoldDB" id="A0A2S7K1H8"/>
<dbReference type="InterPro" id="IPR025714">
    <property type="entry name" value="Methyltranfer_dom"/>
</dbReference>
<dbReference type="OrthoDB" id="9795634at2"/>
<protein>
    <submittedName>
        <fullName evidence="2">Class I SAM-dependent methyltransferase</fullName>
    </submittedName>
</protein>
<dbReference type="Pfam" id="PF13847">
    <property type="entry name" value="Methyltransf_31"/>
    <property type="match status" value="1"/>
</dbReference>
<evidence type="ECO:0000313" key="2">
    <source>
        <dbReference type="EMBL" id="PQA86346.1"/>
    </source>
</evidence>
<sequence length="226" mass="24241">MSGAVTPGGGNAQHTPPLGHRALTPLYDFAIASLTREKAWRKALVAAISPQPDDRILDIGSGTGSLALAIHQTCPGARYVGIDPDEEAVKRAINKTAKLKGDILFRCGYFSAEEDYFADPPTIIVSSLVLHQVPLTEKRRIISEANKALSPDGALLIADYGLQTGLMRFLFRKTVQALDGVQNTQANADGAIPKLLGDAGFFPVEEIEKLDTVTGSISILRAHPKR</sequence>
<dbReference type="GO" id="GO:0032259">
    <property type="term" value="P:methylation"/>
    <property type="evidence" value="ECO:0007669"/>
    <property type="project" value="UniProtKB-KW"/>
</dbReference>
<dbReference type="PANTHER" id="PTHR43861">
    <property type="entry name" value="TRANS-ACONITATE 2-METHYLTRANSFERASE-RELATED"/>
    <property type="match status" value="1"/>
</dbReference>
<dbReference type="InterPro" id="IPR029063">
    <property type="entry name" value="SAM-dependent_MTases_sf"/>
</dbReference>
<organism evidence="2 3">
    <name type="scientific">Hyphococcus luteus</name>
    <dbReference type="NCBI Taxonomy" id="2058213"/>
    <lineage>
        <taxon>Bacteria</taxon>
        <taxon>Pseudomonadati</taxon>
        <taxon>Pseudomonadota</taxon>
        <taxon>Alphaproteobacteria</taxon>
        <taxon>Parvularculales</taxon>
        <taxon>Parvularculaceae</taxon>
        <taxon>Hyphococcus</taxon>
    </lineage>
</organism>